<dbReference type="EMBL" id="CM042009">
    <property type="protein sequence ID" value="KAI3788346.1"/>
    <property type="molecule type" value="Genomic_DNA"/>
</dbReference>
<reference evidence="2" key="1">
    <citation type="journal article" date="2022" name="Mol. Ecol. Resour.">
        <title>The genomes of chicory, endive, great burdock and yacon provide insights into Asteraceae palaeo-polyploidization history and plant inulin production.</title>
        <authorList>
            <person name="Fan W."/>
            <person name="Wang S."/>
            <person name="Wang H."/>
            <person name="Wang A."/>
            <person name="Jiang F."/>
            <person name="Liu H."/>
            <person name="Zhao H."/>
            <person name="Xu D."/>
            <person name="Zhang Y."/>
        </authorList>
    </citation>
    <scope>NUCLEOTIDE SEQUENCE [LARGE SCALE GENOMIC DNA]</scope>
    <source>
        <strain evidence="2">cv. Punajuju</strain>
    </source>
</reference>
<dbReference type="Proteomes" id="UP001055811">
    <property type="component" value="Linkage Group LG01"/>
</dbReference>
<keyword evidence="2" id="KW-1185">Reference proteome</keyword>
<protein>
    <submittedName>
        <fullName evidence="1">Uncharacterized protein</fullName>
    </submittedName>
</protein>
<evidence type="ECO:0000313" key="2">
    <source>
        <dbReference type="Proteomes" id="UP001055811"/>
    </source>
</evidence>
<evidence type="ECO:0000313" key="1">
    <source>
        <dbReference type="EMBL" id="KAI3788346.1"/>
    </source>
</evidence>
<gene>
    <name evidence="1" type="ORF">L2E82_01108</name>
</gene>
<comment type="caution">
    <text evidence="1">The sequence shown here is derived from an EMBL/GenBank/DDBJ whole genome shotgun (WGS) entry which is preliminary data.</text>
</comment>
<organism evidence="1 2">
    <name type="scientific">Cichorium intybus</name>
    <name type="common">Chicory</name>
    <dbReference type="NCBI Taxonomy" id="13427"/>
    <lineage>
        <taxon>Eukaryota</taxon>
        <taxon>Viridiplantae</taxon>
        <taxon>Streptophyta</taxon>
        <taxon>Embryophyta</taxon>
        <taxon>Tracheophyta</taxon>
        <taxon>Spermatophyta</taxon>
        <taxon>Magnoliopsida</taxon>
        <taxon>eudicotyledons</taxon>
        <taxon>Gunneridae</taxon>
        <taxon>Pentapetalae</taxon>
        <taxon>asterids</taxon>
        <taxon>campanulids</taxon>
        <taxon>Asterales</taxon>
        <taxon>Asteraceae</taxon>
        <taxon>Cichorioideae</taxon>
        <taxon>Cichorieae</taxon>
        <taxon>Cichoriinae</taxon>
        <taxon>Cichorium</taxon>
    </lineage>
</organism>
<proteinExistence type="predicted"/>
<name>A0ACB9GYN9_CICIN</name>
<sequence length="82" mass="8358">MSEEPHDMSKSKRDDDEKMFENTGGDGCNHGVAACSAVGIAAASAASTVATLDSSVILVCSCLLGFYTVQGDGDVTLDVGDI</sequence>
<accession>A0ACB9GYN9</accession>
<reference evidence="1 2" key="2">
    <citation type="journal article" date="2022" name="Mol. Ecol. Resour.">
        <title>The genomes of chicory, endive, great burdock and yacon provide insights into Asteraceae paleo-polyploidization history and plant inulin production.</title>
        <authorList>
            <person name="Fan W."/>
            <person name="Wang S."/>
            <person name="Wang H."/>
            <person name="Wang A."/>
            <person name="Jiang F."/>
            <person name="Liu H."/>
            <person name="Zhao H."/>
            <person name="Xu D."/>
            <person name="Zhang Y."/>
        </authorList>
    </citation>
    <scope>NUCLEOTIDE SEQUENCE [LARGE SCALE GENOMIC DNA]</scope>
    <source>
        <strain evidence="2">cv. Punajuju</strain>
        <tissue evidence="1">Leaves</tissue>
    </source>
</reference>